<keyword evidence="3" id="KW-0804">Transcription</keyword>
<comment type="caution">
    <text evidence="5">The sequence shown here is derived from an EMBL/GenBank/DDBJ whole genome shotgun (WGS) entry which is preliminary data.</text>
</comment>
<reference evidence="5 6" key="1">
    <citation type="submission" date="2020-01" db="EMBL/GenBank/DDBJ databases">
        <title>Polyphasic characterisation and genomic insights into a novel alkali tolerant bacterium VR-M41.</title>
        <authorList>
            <person name="Vemuluri V.R."/>
        </authorList>
    </citation>
    <scope>NUCLEOTIDE SEQUENCE [LARGE SCALE GENOMIC DNA]</scope>
    <source>
        <strain evidence="5 6">VR-M41</strain>
    </source>
</reference>
<keyword evidence="6" id="KW-1185">Reference proteome</keyword>
<dbReference type="Gene3D" id="1.10.10.60">
    <property type="entry name" value="Homeodomain-like"/>
    <property type="match status" value="2"/>
</dbReference>
<evidence type="ECO:0000256" key="1">
    <source>
        <dbReference type="ARBA" id="ARBA00023015"/>
    </source>
</evidence>
<name>A0ABX0FE32_9BACL</name>
<dbReference type="InterPro" id="IPR018060">
    <property type="entry name" value="HTH_AraC"/>
</dbReference>
<keyword evidence="2" id="KW-0238">DNA-binding</keyword>
<evidence type="ECO:0000259" key="4">
    <source>
        <dbReference type="PROSITE" id="PS01124"/>
    </source>
</evidence>
<evidence type="ECO:0000313" key="6">
    <source>
        <dbReference type="Proteomes" id="UP000800303"/>
    </source>
</evidence>
<dbReference type="InterPro" id="IPR003313">
    <property type="entry name" value="AraC-bd"/>
</dbReference>
<keyword evidence="1" id="KW-0805">Transcription regulation</keyword>
<protein>
    <submittedName>
        <fullName evidence="5">AraC family transcriptional regulator</fullName>
    </submittedName>
</protein>
<dbReference type="SUPFAM" id="SSF51215">
    <property type="entry name" value="Regulatory protein AraC"/>
    <property type="match status" value="1"/>
</dbReference>
<dbReference type="PANTHER" id="PTHR43280">
    <property type="entry name" value="ARAC-FAMILY TRANSCRIPTIONAL REGULATOR"/>
    <property type="match status" value="1"/>
</dbReference>
<dbReference type="SUPFAM" id="SSF46689">
    <property type="entry name" value="Homeodomain-like"/>
    <property type="match status" value="2"/>
</dbReference>
<dbReference type="InterPro" id="IPR009057">
    <property type="entry name" value="Homeodomain-like_sf"/>
</dbReference>
<dbReference type="PROSITE" id="PS01124">
    <property type="entry name" value="HTH_ARAC_FAMILY_2"/>
    <property type="match status" value="1"/>
</dbReference>
<dbReference type="Gene3D" id="2.60.120.10">
    <property type="entry name" value="Jelly Rolls"/>
    <property type="match status" value="1"/>
</dbReference>
<sequence>MPESSFPEKDLDAADRSGAVGRDPARFFRTDTADRMLENLTVHVSHAFYRAGYFGWNAPEEKPSFNRLYYVTEGEGAVTLDGIRHEPRAGQLFIIPAGTRQARYTPRGNPYSRYFCHFDAWIGDWPLFQAGSAFQIADVTEPALIEGLFEEMIAQSEHTGPFAVLRVKACLLQLLSYCLERGNQAGFMERFMQENERGKLARVLEHIDGRLQEPLEVETLAELVHLHPNYFIPYFKKQMGTTPMNYVQRKRIELARRLLTSTDTGIAAIADRVGMEPAHFSRTFKKATGVSPSAYRHSTR</sequence>
<accession>A0ABX0FE32</accession>
<dbReference type="Proteomes" id="UP000800303">
    <property type="component" value="Unassembled WGS sequence"/>
</dbReference>
<evidence type="ECO:0000256" key="3">
    <source>
        <dbReference type="ARBA" id="ARBA00023163"/>
    </source>
</evidence>
<evidence type="ECO:0000313" key="5">
    <source>
        <dbReference type="EMBL" id="NGZ76872.1"/>
    </source>
</evidence>
<dbReference type="PANTHER" id="PTHR43280:SF28">
    <property type="entry name" value="HTH-TYPE TRANSCRIPTIONAL ACTIVATOR RHAS"/>
    <property type="match status" value="1"/>
</dbReference>
<dbReference type="SMART" id="SM00342">
    <property type="entry name" value="HTH_ARAC"/>
    <property type="match status" value="1"/>
</dbReference>
<dbReference type="Pfam" id="PF02311">
    <property type="entry name" value="AraC_binding"/>
    <property type="match status" value="1"/>
</dbReference>
<dbReference type="PROSITE" id="PS00041">
    <property type="entry name" value="HTH_ARAC_FAMILY_1"/>
    <property type="match status" value="1"/>
</dbReference>
<evidence type="ECO:0000256" key="2">
    <source>
        <dbReference type="ARBA" id="ARBA00023125"/>
    </source>
</evidence>
<dbReference type="InterPro" id="IPR018062">
    <property type="entry name" value="HTH_AraC-typ_CS"/>
</dbReference>
<dbReference type="EMBL" id="JAAFGS010000005">
    <property type="protein sequence ID" value="NGZ76872.1"/>
    <property type="molecule type" value="Genomic_DNA"/>
</dbReference>
<organism evidence="5 6">
    <name type="scientific">Saccharibacillus alkalitolerans</name>
    <dbReference type="NCBI Taxonomy" id="2705290"/>
    <lineage>
        <taxon>Bacteria</taxon>
        <taxon>Bacillati</taxon>
        <taxon>Bacillota</taxon>
        <taxon>Bacilli</taxon>
        <taxon>Bacillales</taxon>
        <taxon>Paenibacillaceae</taxon>
        <taxon>Saccharibacillus</taxon>
    </lineage>
</organism>
<dbReference type="Pfam" id="PF12833">
    <property type="entry name" value="HTH_18"/>
    <property type="match status" value="1"/>
</dbReference>
<dbReference type="RefSeq" id="WP_166276128.1">
    <property type="nucleotide sequence ID" value="NZ_JAAFGS010000005.1"/>
</dbReference>
<dbReference type="InterPro" id="IPR037923">
    <property type="entry name" value="HTH-like"/>
</dbReference>
<proteinExistence type="predicted"/>
<dbReference type="InterPro" id="IPR014710">
    <property type="entry name" value="RmlC-like_jellyroll"/>
</dbReference>
<feature type="domain" description="HTH araC/xylS-type" evidence="4">
    <location>
        <begin position="201"/>
        <end position="298"/>
    </location>
</feature>
<gene>
    <name evidence="5" type="ORF">GYN08_16225</name>
</gene>